<dbReference type="SUPFAM" id="SSF53254">
    <property type="entry name" value="Phosphoglycerate mutase-like"/>
    <property type="match status" value="1"/>
</dbReference>
<dbReference type="Gene3D" id="3.40.50.1240">
    <property type="entry name" value="Phosphoglycerate mutase-like"/>
    <property type="match status" value="1"/>
</dbReference>
<evidence type="ECO:0000313" key="3">
    <source>
        <dbReference type="Proteomes" id="UP000592180"/>
    </source>
</evidence>
<dbReference type="RefSeq" id="WP_184186522.1">
    <property type="nucleotide sequence ID" value="NZ_JACHLE010000001.1"/>
</dbReference>
<gene>
    <name evidence="2" type="ORF">HNP38_001388</name>
</gene>
<protein>
    <submittedName>
        <fullName evidence="2">Broad specificity phosphatase PhoE</fullName>
    </submittedName>
</protein>
<comment type="caution">
    <text evidence="2">The sequence shown here is derived from an EMBL/GenBank/DDBJ whole genome shotgun (WGS) entry which is preliminary data.</text>
</comment>
<proteinExistence type="predicted"/>
<keyword evidence="1" id="KW-0732">Signal</keyword>
<dbReference type="SMART" id="SM00855">
    <property type="entry name" value="PGAM"/>
    <property type="match status" value="1"/>
</dbReference>
<dbReference type="CDD" id="cd07067">
    <property type="entry name" value="HP_PGM_like"/>
    <property type="match status" value="1"/>
</dbReference>
<sequence length="163" mass="18686">MKKLIFIFLLILSCTMQSQQTHIYIVRHAEKDISDKTNTNPDLSKPGKQRAEKLLSVLKKVKFSAAYSTPYKRTQQTLKPIAEYNAVEITDYDPKNNQQLAEEILNIYSGKNVIIAGHSNTILEMVKAFGAKKPFEEISEDDYSNLFHIIIEKDKVNLESSKY</sequence>
<feature type="signal peptide" evidence="1">
    <location>
        <begin position="1"/>
        <end position="18"/>
    </location>
</feature>
<evidence type="ECO:0000256" key="1">
    <source>
        <dbReference type="SAM" id="SignalP"/>
    </source>
</evidence>
<name>A0A840KA79_9FLAO</name>
<dbReference type="AlphaFoldDB" id="A0A840KA79"/>
<dbReference type="Proteomes" id="UP000592180">
    <property type="component" value="Unassembled WGS sequence"/>
</dbReference>
<accession>A0A840KA79</accession>
<reference evidence="2 3" key="1">
    <citation type="submission" date="2020-08" db="EMBL/GenBank/DDBJ databases">
        <title>Functional genomics of gut bacteria from endangered species of beetles.</title>
        <authorList>
            <person name="Carlos-Shanley C."/>
        </authorList>
    </citation>
    <scope>NUCLEOTIDE SEQUENCE [LARGE SCALE GENOMIC DNA]</scope>
    <source>
        <strain evidence="2 3">S00151</strain>
    </source>
</reference>
<dbReference type="EMBL" id="JACHLE010000001">
    <property type="protein sequence ID" value="MBB4806116.1"/>
    <property type="molecule type" value="Genomic_DNA"/>
</dbReference>
<dbReference type="Pfam" id="PF00300">
    <property type="entry name" value="His_Phos_1"/>
    <property type="match status" value="1"/>
</dbReference>
<organism evidence="2 3">
    <name type="scientific">Chryseobacterium defluvii</name>
    <dbReference type="NCBI Taxonomy" id="160396"/>
    <lineage>
        <taxon>Bacteria</taxon>
        <taxon>Pseudomonadati</taxon>
        <taxon>Bacteroidota</taxon>
        <taxon>Flavobacteriia</taxon>
        <taxon>Flavobacteriales</taxon>
        <taxon>Weeksellaceae</taxon>
        <taxon>Chryseobacterium group</taxon>
        <taxon>Chryseobacterium</taxon>
    </lineage>
</organism>
<evidence type="ECO:0000313" key="2">
    <source>
        <dbReference type="EMBL" id="MBB4806116.1"/>
    </source>
</evidence>
<feature type="chain" id="PRO_5032549447" evidence="1">
    <location>
        <begin position="19"/>
        <end position="163"/>
    </location>
</feature>
<dbReference type="InterPro" id="IPR013078">
    <property type="entry name" value="His_Pase_superF_clade-1"/>
</dbReference>
<keyword evidence="3" id="KW-1185">Reference proteome</keyword>
<dbReference type="InterPro" id="IPR029033">
    <property type="entry name" value="His_PPase_superfam"/>
</dbReference>